<dbReference type="GO" id="GO:0005829">
    <property type="term" value="C:cytosol"/>
    <property type="evidence" value="ECO:0007669"/>
    <property type="project" value="Ensembl"/>
</dbReference>
<dbReference type="GO" id="GO:0050729">
    <property type="term" value="P:positive regulation of inflammatory response"/>
    <property type="evidence" value="ECO:0007669"/>
    <property type="project" value="Ensembl"/>
</dbReference>
<dbReference type="KEGG" id="lav:100669117"/>
<dbReference type="Ensembl" id="ENSLAFT00000029930.1">
    <property type="protein sequence ID" value="ENSLAFP00000021087.1"/>
    <property type="gene ID" value="ENSLAFG00000028077.1"/>
</dbReference>
<feature type="domain" description="EF-hand" evidence="1">
    <location>
        <begin position="46"/>
        <end position="81"/>
    </location>
</feature>
<reference evidence="2" key="3">
    <citation type="submission" date="2025-09" db="UniProtKB">
        <authorList>
            <consortium name="Ensembl"/>
        </authorList>
    </citation>
    <scope>IDENTIFICATION</scope>
    <source>
        <strain evidence="2">Isolate ISIS603380</strain>
    </source>
</reference>
<dbReference type="GO" id="GO:0048306">
    <property type="term" value="F:calcium-dependent protein binding"/>
    <property type="evidence" value="ECO:0007669"/>
    <property type="project" value="TreeGrafter"/>
</dbReference>
<dbReference type="GO" id="GO:0005509">
    <property type="term" value="F:calcium ion binding"/>
    <property type="evidence" value="ECO:0007669"/>
    <property type="project" value="InterPro"/>
</dbReference>
<dbReference type="Pfam" id="PF01023">
    <property type="entry name" value="S_100"/>
    <property type="match status" value="1"/>
</dbReference>
<dbReference type="InterPro" id="IPR011992">
    <property type="entry name" value="EF-hand-dom_pair"/>
</dbReference>
<dbReference type="HOGENOM" id="CLU_138624_6_0_1"/>
<evidence type="ECO:0000259" key="1">
    <source>
        <dbReference type="PROSITE" id="PS50222"/>
    </source>
</evidence>
<dbReference type="GO" id="GO:0014002">
    <property type="term" value="P:astrocyte development"/>
    <property type="evidence" value="ECO:0007669"/>
    <property type="project" value="Ensembl"/>
</dbReference>
<accession>G3TZS9</accession>
<dbReference type="GO" id="GO:1990661">
    <property type="term" value="C:S100A8 complex"/>
    <property type="evidence" value="ECO:0007669"/>
    <property type="project" value="Ensembl"/>
</dbReference>
<dbReference type="InterPro" id="IPR013787">
    <property type="entry name" value="S100_Ca-bd_sub"/>
</dbReference>
<dbReference type="SUPFAM" id="SSF47473">
    <property type="entry name" value="EF-hand"/>
    <property type="match status" value="1"/>
</dbReference>
<dbReference type="FunCoup" id="G3TZS9">
    <property type="interactions" value="39"/>
</dbReference>
<dbReference type="eggNOG" id="ENOG502SA01">
    <property type="taxonomic scope" value="Eukaryota"/>
</dbReference>
<dbReference type="GO" id="GO:0006914">
    <property type="term" value="P:autophagy"/>
    <property type="evidence" value="ECO:0007669"/>
    <property type="project" value="Ensembl"/>
</dbReference>
<dbReference type="STRING" id="9785.ENSLAFP00000021087"/>
<dbReference type="PANTHER" id="PTHR11639">
    <property type="entry name" value="S100 CALCIUM-BINDING PROTEIN"/>
    <property type="match status" value="1"/>
</dbReference>
<dbReference type="GO" id="GO:0043542">
    <property type="term" value="P:endothelial cell migration"/>
    <property type="evidence" value="ECO:0007669"/>
    <property type="project" value="TreeGrafter"/>
</dbReference>
<dbReference type="AlphaFoldDB" id="G3TZS9"/>
<dbReference type="GO" id="GO:0002523">
    <property type="term" value="P:leukocyte migration involved in inflammatory response"/>
    <property type="evidence" value="ECO:0007669"/>
    <property type="project" value="Ensembl"/>
</dbReference>
<dbReference type="GO" id="GO:0070488">
    <property type="term" value="P:neutrophil aggregation"/>
    <property type="evidence" value="ECO:0007669"/>
    <property type="project" value="Ensembl"/>
</dbReference>
<keyword evidence="3" id="KW-1185">Reference proteome</keyword>
<dbReference type="CTD" id="6279"/>
<evidence type="ECO:0000313" key="3">
    <source>
        <dbReference type="Proteomes" id="UP000007646"/>
    </source>
</evidence>
<dbReference type="GO" id="GO:1990660">
    <property type="term" value="C:calprotectin complex"/>
    <property type="evidence" value="ECO:0007669"/>
    <property type="project" value="Ensembl"/>
</dbReference>
<dbReference type="GeneTree" id="ENSGT00910000144329"/>
<dbReference type="GO" id="GO:0032496">
    <property type="term" value="P:response to lipopolysaccharide"/>
    <property type="evidence" value="ECO:0007669"/>
    <property type="project" value="TreeGrafter"/>
</dbReference>
<dbReference type="Proteomes" id="UP000007646">
    <property type="component" value="Unassembled WGS sequence"/>
</dbReference>
<dbReference type="PANTHER" id="PTHR11639:SF5">
    <property type="entry name" value="PROTEIN S100-A8"/>
    <property type="match status" value="1"/>
</dbReference>
<dbReference type="GO" id="GO:0002793">
    <property type="term" value="P:positive regulation of peptide secretion"/>
    <property type="evidence" value="ECO:0007669"/>
    <property type="project" value="Ensembl"/>
</dbReference>
<protein>
    <submittedName>
        <fullName evidence="2">S100 calcium binding protein A8</fullName>
    </submittedName>
</protein>
<dbReference type="GeneID" id="100669117"/>
<name>G3TZS9_LOXAF</name>
<dbReference type="SMART" id="SM01394">
    <property type="entry name" value="S_100"/>
    <property type="match status" value="1"/>
</dbReference>
<dbReference type="InParanoid" id="G3TZS9"/>
<dbReference type="GO" id="GO:0070062">
    <property type="term" value="C:extracellular exosome"/>
    <property type="evidence" value="ECO:0007669"/>
    <property type="project" value="TreeGrafter"/>
</dbReference>
<dbReference type="PROSITE" id="PS50222">
    <property type="entry name" value="EF_HAND_2"/>
    <property type="match status" value="1"/>
</dbReference>
<dbReference type="GO" id="GO:0045111">
    <property type="term" value="C:intermediate filament cytoskeleton"/>
    <property type="evidence" value="ECO:0007669"/>
    <property type="project" value="Ensembl"/>
</dbReference>
<dbReference type="GO" id="GO:0030593">
    <property type="term" value="P:neutrophil chemotaxis"/>
    <property type="evidence" value="ECO:0007669"/>
    <property type="project" value="Ensembl"/>
</dbReference>
<evidence type="ECO:0000313" key="2">
    <source>
        <dbReference type="Ensembl" id="ENSLAFP00000021087.1"/>
    </source>
</evidence>
<dbReference type="InterPro" id="IPR002048">
    <property type="entry name" value="EF_hand_dom"/>
</dbReference>
<organism evidence="2 3">
    <name type="scientific">Loxodonta africana</name>
    <name type="common">African elephant</name>
    <dbReference type="NCBI Taxonomy" id="9785"/>
    <lineage>
        <taxon>Eukaryota</taxon>
        <taxon>Metazoa</taxon>
        <taxon>Chordata</taxon>
        <taxon>Craniata</taxon>
        <taxon>Vertebrata</taxon>
        <taxon>Euteleostomi</taxon>
        <taxon>Mammalia</taxon>
        <taxon>Eutheria</taxon>
        <taxon>Afrotheria</taxon>
        <taxon>Proboscidea</taxon>
        <taxon>Elephantidae</taxon>
        <taxon>Loxodonta</taxon>
    </lineage>
</organism>
<dbReference type="GO" id="GO:2001244">
    <property type="term" value="P:positive regulation of intrinsic apoptotic signaling pathway"/>
    <property type="evidence" value="ECO:0007669"/>
    <property type="project" value="Ensembl"/>
</dbReference>
<reference evidence="2" key="2">
    <citation type="submission" date="2025-08" db="UniProtKB">
        <authorList>
            <consortium name="Ensembl"/>
        </authorList>
    </citation>
    <scope>IDENTIFICATION</scope>
    <source>
        <strain evidence="2">Isolate ISIS603380</strain>
    </source>
</reference>
<dbReference type="GO" id="GO:0002790">
    <property type="term" value="P:peptide secretion"/>
    <property type="evidence" value="ECO:0007669"/>
    <property type="project" value="Ensembl"/>
</dbReference>
<dbReference type="RefSeq" id="XP_003415124.1">
    <property type="nucleotide sequence ID" value="XM_003415076.3"/>
</dbReference>
<proteinExistence type="predicted"/>
<dbReference type="OMA" id="NYHAIYR"/>
<gene>
    <name evidence="2" type="primary">S100A8</name>
</gene>
<dbReference type="OrthoDB" id="26525at2759"/>
<dbReference type="Gene3D" id="1.10.238.10">
    <property type="entry name" value="EF-hand"/>
    <property type="match status" value="1"/>
</dbReference>
<sequence length="89" mass="10451">MLTDLERAIDSLIEVFHKYSLLKGNAHALYRDDFQKLLETEGRRYLRIKDANAWFKELDVNSDSAINFEEFLILVVKMGVIAHEDIHKE</sequence>
<reference evidence="2 3" key="1">
    <citation type="submission" date="2009-06" db="EMBL/GenBank/DDBJ databases">
        <title>The Genome Sequence of Loxodonta africana (African elephant).</title>
        <authorList>
            <person name="Di Palma F."/>
            <person name="Heiman D."/>
            <person name="Young S."/>
            <person name="Johnson J."/>
            <person name="Lander E.S."/>
            <person name="Lindblad-Toh K."/>
        </authorList>
    </citation>
    <scope>NUCLEOTIDE SEQUENCE [LARGE SCALE GENOMIC DNA]</scope>
    <source>
        <strain evidence="2 3">Isolate ISIS603380</strain>
    </source>
</reference>